<comment type="function">
    <text evidence="10">Channel that opens in response to stretch forces in the membrane lipid bilayer. May participate in the regulation of osmotic pressure changes within the cell.</text>
</comment>
<comment type="similarity">
    <text evidence="2 10">Belongs to the MscL family.</text>
</comment>
<gene>
    <name evidence="10 11" type="primary">mscL</name>
    <name evidence="11" type="ORF">RZO55_15310</name>
</gene>
<dbReference type="SUPFAM" id="SSF81330">
    <property type="entry name" value="Gated mechanosensitive channel"/>
    <property type="match status" value="1"/>
</dbReference>
<evidence type="ECO:0000313" key="11">
    <source>
        <dbReference type="EMBL" id="MDW2798942.1"/>
    </source>
</evidence>
<dbReference type="NCBIfam" id="NF010557">
    <property type="entry name" value="PRK13952.1"/>
    <property type="match status" value="1"/>
</dbReference>
<dbReference type="Proteomes" id="UP001276854">
    <property type="component" value="Unassembled WGS sequence"/>
</dbReference>
<dbReference type="HAMAP" id="MF_00115">
    <property type="entry name" value="MscL"/>
    <property type="match status" value="1"/>
</dbReference>
<keyword evidence="6 10" id="KW-1133">Transmembrane helix</keyword>
<dbReference type="EMBL" id="JAWONS010000240">
    <property type="protein sequence ID" value="MDW2798942.1"/>
    <property type="molecule type" value="Genomic_DNA"/>
</dbReference>
<sequence length="155" mass="16729">MVTEFKEFVLRGNVVDLAVGVIIGAAFQGIVSSLVKDVISPLIGVITGGVDFSNQFLLLYKAPEGSSVQTLSDARALGPVFAYGSFITAVINFLIMAIVIFIIIKAINAMNGKKQSQTTSITEDKKCPYCYQPIHPKAKRCPHCTSQLDSKNQTS</sequence>
<keyword evidence="3 10" id="KW-0813">Transport</keyword>
<evidence type="ECO:0000256" key="1">
    <source>
        <dbReference type="ARBA" id="ARBA00004651"/>
    </source>
</evidence>
<keyword evidence="12" id="KW-1185">Reference proteome</keyword>
<comment type="caution">
    <text evidence="11">The sequence shown here is derived from an EMBL/GenBank/DDBJ whole genome shotgun (WGS) entry which is preliminary data.</text>
</comment>
<evidence type="ECO:0000256" key="5">
    <source>
        <dbReference type="ARBA" id="ARBA00022692"/>
    </source>
</evidence>
<protein>
    <recommendedName>
        <fullName evidence="10">Large-conductance mechanosensitive channel</fullName>
    </recommendedName>
</protein>
<evidence type="ECO:0000256" key="3">
    <source>
        <dbReference type="ARBA" id="ARBA00022448"/>
    </source>
</evidence>
<dbReference type="PANTHER" id="PTHR30266">
    <property type="entry name" value="MECHANOSENSITIVE CHANNEL MSCL"/>
    <property type="match status" value="1"/>
</dbReference>
<dbReference type="PRINTS" id="PR01264">
    <property type="entry name" value="MECHCHANNEL"/>
</dbReference>
<keyword evidence="8 10" id="KW-0472">Membrane</keyword>
<dbReference type="InterPro" id="IPR036019">
    <property type="entry name" value="MscL_channel"/>
</dbReference>
<organism evidence="11 12">
    <name type="scientific">Clostridium boliviensis</name>
    <dbReference type="NCBI Taxonomy" id="318465"/>
    <lineage>
        <taxon>Bacteria</taxon>
        <taxon>Bacillati</taxon>
        <taxon>Bacillota</taxon>
        <taxon>Clostridia</taxon>
        <taxon>Eubacteriales</taxon>
        <taxon>Clostridiaceae</taxon>
        <taxon>Clostridium</taxon>
    </lineage>
</organism>
<dbReference type="PROSITE" id="PS01327">
    <property type="entry name" value="MSCL"/>
    <property type="match status" value="1"/>
</dbReference>
<name>A0ABU4GRX5_9CLOT</name>
<reference evidence="11 12" key="1">
    <citation type="submission" date="2023-10" db="EMBL/GenBank/DDBJ databases">
        <title>A novel Glycoside Hydrolase 43-Like Enzyme from Clostrdium boliviensis is an Endo-xylanase, and a Candidate for Xylooligosaccharides Production from Different Xylan Substrates.</title>
        <authorList>
            <person name="Alvarez M.T."/>
            <person name="Rocabado-Villegas L.R."/>
            <person name="Salas-Veizaga D.M."/>
            <person name="Linares-Pasten J.A."/>
            <person name="Gudmundsdottir E.E."/>
            <person name="Hreggvidsson G.O."/>
            <person name="Adlercreutz P."/>
            <person name="Nordberg Karlsson E."/>
        </authorList>
    </citation>
    <scope>NUCLEOTIDE SEQUENCE [LARGE SCALE GENOMIC DNA]</scope>
    <source>
        <strain evidence="11 12">E-1</strain>
    </source>
</reference>
<proteinExistence type="inferred from homology"/>
<dbReference type="InterPro" id="IPR019823">
    <property type="entry name" value="Mechanosensitive_channel_CS"/>
</dbReference>
<dbReference type="Pfam" id="PF01741">
    <property type="entry name" value="MscL"/>
    <property type="match status" value="1"/>
</dbReference>
<dbReference type="InterPro" id="IPR037673">
    <property type="entry name" value="MSC/AndL"/>
</dbReference>
<dbReference type="Gene3D" id="1.10.1200.120">
    <property type="entry name" value="Large-conductance mechanosensitive channel, MscL, domain 1"/>
    <property type="match status" value="1"/>
</dbReference>
<evidence type="ECO:0000256" key="10">
    <source>
        <dbReference type="HAMAP-Rule" id="MF_00115"/>
    </source>
</evidence>
<evidence type="ECO:0000256" key="9">
    <source>
        <dbReference type="ARBA" id="ARBA00023303"/>
    </source>
</evidence>
<evidence type="ECO:0000256" key="7">
    <source>
        <dbReference type="ARBA" id="ARBA00023065"/>
    </source>
</evidence>
<evidence type="ECO:0000256" key="2">
    <source>
        <dbReference type="ARBA" id="ARBA00007254"/>
    </source>
</evidence>
<feature type="transmembrane region" description="Helical" evidence="10">
    <location>
        <begin position="17"/>
        <end position="35"/>
    </location>
</feature>
<comment type="subcellular location">
    <subcellularLocation>
        <location evidence="1 10">Cell membrane</location>
        <topology evidence="1 10">Multi-pass membrane protein</topology>
    </subcellularLocation>
</comment>
<comment type="subunit">
    <text evidence="10">Homopentamer.</text>
</comment>
<keyword evidence="5 10" id="KW-0812">Transmembrane</keyword>
<keyword evidence="9 10" id="KW-0407">Ion channel</keyword>
<dbReference type="InterPro" id="IPR001185">
    <property type="entry name" value="MS_channel"/>
</dbReference>
<dbReference type="PANTHER" id="PTHR30266:SF2">
    <property type="entry name" value="LARGE-CONDUCTANCE MECHANOSENSITIVE CHANNEL"/>
    <property type="match status" value="1"/>
</dbReference>
<keyword evidence="7 10" id="KW-0406">Ion transport</keyword>
<evidence type="ECO:0000256" key="8">
    <source>
        <dbReference type="ARBA" id="ARBA00023136"/>
    </source>
</evidence>
<accession>A0ABU4GRX5</accession>
<dbReference type="NCBIfam" id="TIGR00220">
    <property type="entry name" value="mscL"/>
    <property type="match status" value="1"/>
</dbReference>
<feature type="transmembrane region" description="Helical" evidence="10">
    <location>
        <begin position="80"/>
        <end position="104"/>
    </location>
</feature>
<keyword evidence="4 10" id="KW-1003">Cell membrane</keyword>
<evidence type="ECO:0000256" key="6">
    <source>
        <dbReference type="ARBA" id="ARBA00022989"/>
    </source>
</evidence>
<evidence type="ECO:0000256" key="4">
    <source>
        <dbReference type="ARBA" id="ARBA00022475"/>
    </source>
</evidence>
<evidence type="ECO:0000313" key="12">
    <source>
        <dbReference type="Proteomes" id="UP001276854"/>
    </source>
</evidence>